<dbReference type="SUPFAM" id="SSF53850">
    <property type="entry name" value="Periplasmic binding protein-like II"/>
    <property type="match status" value="1"/>
</dbReference>
<dbReference type="CDD" id="cd13565">
    <property type="entry name" value="PBP2_PstS"/>
    <property type="match status" value="1"/>
</dbReference>
<reference evidence="7 8" key="1">
    <citation type="submission" date="2018-12" db="EMBL/GenBank/DDBJ databases">
        <authorList>
            <consortium name="Pathogen Informatics"/>
        </authorList>
    </citation>
    <scope>NUCLEOTIDE SEQUENCE [LARGE SCALE GENOMIC DNA]</scope>
    <source>
        <strain evidence="7 8">NCTC12967</strain>
    </source>
</reference>
<dbReference type="GO" id="GO:0042301">
    <property type="term" value="F:phosphate ion binding"/>
    <property type="evidence" value="ECO:0007669"/>
    <property type="project" value="InterPro"/>
</dbReference>
<evidence type="ECO:0000256" key="3">
    <source>
        <dbReference type="ARBA" id="ARBA00022592"/>
    </source>
</evidence>
<dbReference type="NCBIfam" id="TIGR00975">
    <property type="entry name" value="3a0107s03"/>
    <property type="match status" value="1"/>
</dbReference>
<feature type="signal peptide" evidence="5">
    <location>
        <begin position="1"/>
        <end position="22"/>
    </location>
</feature>
<dbReference type="Pfam" id="PF12849">
    <property type="entry name" value="PBP_like_2"/>
    <property type="match status" value="1"/>
</dbReference>
<evidence type="ECO:0000256" key="1">
    <source>
        <dbReference type="ARBA" id="ARBA00008725"/>
    </source>
</evidence>
<dbReference type="InterPro" id="IPR024370">
    <property type="entry name" value="PBP_domain"/>
</dbReference>
<evidence type="ECO:0000313" key="8">
    <source>
        <dbReference type="Proteomes" id="UP000273044"/>
    </source>
</evidence>
<sequence length="367" mass="38369">MRFRDLKLRLTATLGCSTLLLAGCWSGGVAVHPVATGETGSHRPDCPGGTLRGEGASSQRTAMEKLIQDYTAACPGTVIDYTTSGSGAGVKAFFGGAVDLAGSDSPLSRKERDGVIETDRAEKRCRGNTALNLPMVLGPIAVAHNVEGVPDLNLTAELIARIFTGDITRWNDPAIAAANPGVSLPDAGIAVFHRADESGTTENFTKYLAKTAGDTWGHDASKKWPATRGEGKEKTAGVADAVAGTRNSITYLEWGAALERDLKLARIDGVELSGETAGRAVAAAEAETDGDDIRLDIDYTPGGGAYPLVMATYEVVCSTGGSNPELLRDFLGLFASETAQASLEELGYAPLPGELRKKVSRSVSGIR</sequence>
<name>A0A3S4XX44_9ACTN</name>
<evidence type="ECO:0000259" key="6">
    <source>
        <dbReference type="Pfam" id="PF12849"/>
    </source>
</evidence>
<dbReference type="Proteomes" id="UP000273044">
    <property type="component" value="Chromosome"/>
</dbReference>
<accession>A0A3S4XX44</accession>
<dbReference type="PANTHER" id="PTHR42996:SF1">
    <property type="entry name" value="PHOSPHATE-BINDING PROTEIN PSTS"/>
    <property type="match status" value="1"/>
</dbReference>
<keyword evidence="5" id="KW-0732">Signal</keyword>
<dbReference type="GO" id="GO:0043190">
    <property type="term" value="C:ATP-binding cassette (ABC) transporter complex"/>
    <property type="evidence" value="ECO:0007669"/>
    <property type="project" value="InterPro"/>
</dbReference>
<evidence type="ECO:0000256" key="5">
    <source>
        <dbReference type="SAM" id="SignalP"/>
    </source>
</evidence>
<evidence type="ECO:0000256" key="2">
    <source>
        <dbReference type="ARBA" id="ARBA00022448"/>
    </source>
</evidence>
<evidence type="ECO:0000313" key="7">
    <source>
        <dbReference type="EMBL" id="VEH69176.1"/>
    </source>
</evidence>
<dbReference type="InterPro" id="IPR050962">
    <property type="entry name" value="Phosphate-bind_PstS"/>
</dbReference>
<dbReference type="GO" id="GO:0035435">
    <property type="term" value="P:phosphate ion transmembrane transport"/>
    <property type="evidence" value="ECO:0007669"/>
    <property type="project" value="InterPro"/>
</dbReference>
<keyword evidence="2 4" id="KW-0813">Transport</keyword>
<feature type="chain" id="PRO_5038842488" description="Phosphate-binding protein" evidence="5">
    <location>
        <begin position="23"/>
        <end position="367"/>
    </location>
</feature>
<proteinExistence type="inferred from homology"/>
<dbReference type="EMBL" id="LR134406">
    <property type="protein sequence ID" value="VEH69176.1"/>
    <property type="molecule type" value="Genomic_DNA"/>
</dbReference>
<dbReference type="InterPro" id="IPR005673">
    <property type="entry name" value="ABC_phos-bd_PstS"/>
</dbReference>
<dbReference type="PIRSF" id="PIRSF002756">
    <property type="entry name" value="PstS"/>
    <property type="match status" value="1"/>
</dbReference>
<organism evidence="7 8">
    <name type="scientific">Arachnia propionica</name>
    <dbReference type="NCBI Taxonomy" id="1750"/>
    <lineage>
        <taxon>Bacteria</taxon>
        <taxon>Bacillati</taxon>
        <taxon>Actinomycetota</taxon>
        <taxon>Actinomycetes</taxon>
        <taxon>Propionibacteriales</taxon>
        <taxon>Propionibacteriaceae</taxon>
        <taxon>Arachnia</taxon>
    </lineage>
</organism>
<protein>
    <recommendedName>
        <fullName evidence="4">Phosphate-binding protein</fullName>
    </recommendedName>
</protein>
<dbReference type="Gene3D" id="3.40.190.10">
    <property type="entry name" value="Periplasmic binding protein-like II"/>
    <property type="match status" value="2"/>
</dbReference>
<dbReference type="AlphaFoldDB" id="A0A3S4XX44"/>
<keyword evidence="3 4" id="KW-0592">Phosphate transport</keyword>
<dbReference type="PANTHER" id="PTHR42996">
    <property type="entry name" value="PHOSPHATE-BINDING PROTEIN PSTS"/>
    <property type="match status" value="1"/>
</dbReference>
<keyword evidence="8" id="KW-1185">Reference proteome</keyword>
<dbReference type="RefSeq" id="WP_082793923.1">
    <property type="nucleotide sequence ID" value="NZ_LR134406.1"/>
</dbReference>
<gene>
    <name evidence="7" type="primary">pstS3</name>
    <name evidence="7" type="ORF">NCTC12967_00440</name>
</gene>
<evidence type="ECO:0000256" key="4">
    <source>
        <dbReference type="PIRNR" id="PIRNR002756"/>
    </source>
</evidence>
<comment type="similarity">
    <text evidence="1 4">Belongs to the PstS family.</text>
</comment>
<feature type="domain" description="PBP" evidence="6">
    <location>
        <begin position="47"/>
        <end position="337"/>
    </location>
</feature>
<dbReference type="GeneID" id="64405937"/>
<dbReference type="PROSITE" id="PS51257">
    <property type="entry name" value="PROKAR_LIPOPROTEIN"/>
    <property type="match status" value="1"/>
</dbReference>